<name>A0A8D7APX2_MUSAM</name>
<gene>
    <name evidence="2" type="ORF">GSMUA_194510.1</name>
</gene>
<dbReference type="EMBL" id="HG996468">
    <property type="protein sequence ID" value="CAG1851115.1"/>
    <property type="molecule type" value="Genomic_DNA"/>
</dbReference>
<dbReference type="InterPro" id="IPR001810">
    <property type="entry name" value="F-box_dom"/>
</dbReference>
<dbReference type="InterPro" id="IPR057207">
    <property type="entry name" value="FBXL15_LRR"/>
</dbReference>
<dbReference type="SUPFAM" id="SSF81383">
    <property type="entry name" value="F-box domain"/>
    <property type="match status" value="1"/>
</dbReference>
<evidence type="ECO:0000259" key="1">
    <source>
        <dbReference type="SMART" id="SM00256"/>
    </source>
</evidence>
<reference evidence="2" key="1">
    <citation type="submission" date="2021-03" db="EMBL/GenBank/DDBJ databases">
        <authorList>
            <consortium name="Genoscope - CEA"/>
            <person name="William W."/>
        </authorList>
    </citation>
    <scope>NUCLEOTIDE SEQUENCE</scope>
    <source>
        <strain evidence="2">Doubled-haploid Pahang</strain>
    </source>
</reference>
<dbReference type="FunFam" id="3.80.10.10:FF:000663">
    <property type="entry name" value="F-box/LRR-repeat protein 4"/>
    <property type="match status" value="1"/>
</dbReference>
<dbReference type="AlphaFoldDB" id="A0A8D7APX2"/>
<dbReference type="FunFam" id="1.20.1280.50:FF:000023">
    <property type="entry name" value="F-box/LRR-repeat protein 4"/>
    <property type="match status" value="1"/>
</dbReference>
<dbReference type="Gene3D" id="3.80.10.10">
    <property type="entry name" value="Ribonuclease Inhibitor"/>
    <property type="match status" value="3"/>
</dbReference>
<dbReference type="PANTHER" id="PTHR13318">
    <property type="entry name" value="PARTNER OF PAIRED, ISOFORM B-RELATED"/>
    <property type="match status" value="1"/>
</dbReference>
<protein>
    <submittedName>
        <fullName evidence="2">(wild Malaysian banana) hypothetical protein</fullName>
    </submittedName>
</protein>
<dbReference type="Pfam" id="PF25372">
    <property type="entry name" value="DUF7885"/>
    <property type="match status" value="3"/>
</dbReference>
<dbReference type="Gene3D" id="1.20.1280.50">
    <property type="match status" value="1"/>
</dbReference>
<dbReference type="InterPro" id="IPR032675">
    <property type="entry name" value="LRR_dom_sf"/>
</dbReference>
<dbReference type="SUPFAM" id="SSF52047">
    <property type="entry name" value="RNI-like"/>
    <property type="match status" value="2"/>
</dbReference>
<accession>A0A8D7APX2</accession>
<dbReference type="FunFam" id="3.80.10.10:FF:000651">
    <property type="entry name" value="F-box/LRR-repeat protein 4"/>
    <property type="match status" value="1"/>
</dbReference>
<dbReference type="SMART" id="SM00256">
    <property type="entry name" value="FBOX"/>
    <property type="match status" value="1"/>
</dbReference>
<proteinExistence type="predicted"/>
<dbReference type="InterPro" id="IPR006553">
    <property type="entry name" value="Leu-rich_rpt_Cys-con_subtyp"/>
</dbReference>
<organism evidence="2">
    <name type="scientific">Musa acuminata subsp. malaccensis</name>
    <name type="common">Wild banana</name>
    <name type="synonym">Musa malaccensis</name>
    <dbReference type="NCBI Taxonomy" id="214687"/>
    <lineage>
        <taxon>Eukaryota</taxon>
        <taxon>Viridiplantae</taxon>
        <taxon>Streptophyta</taxon>
        <taxon>Embryophyta</taxon>
        <taxon>Tracheophyta</taxon>
        <taxon>Spermatophyta</taxon>
        <taxon>Magnoliopsida</taxon>
        <taxon>Liliopsida</taxon>
        <taxon>Zingiberales</taxon>
        <taxon>Musaceae</taxon>
        <taxon>Musa</taxon>
    </lineage>
</organism>
<dbReference type="InterPro" id="IPR036047">
    <property type="entry name" value="F-box-like_dom_sf"/>
</dbReference>
<feature type="domain" description="F-box" evidence="1">
    <location>
        <begin position="11"/>
        <end position="52"/>
    </location>
</feature>
<dbReference type="InterPro" id="IPR041567">
    <property type="entry name" value="COI1_F-box"/>
</dbReference>
<dbReference type="CDD" id="cd22159">
    <property type="entry name" value="F-box_AtTIR1-like"/>
    <property type="match status" value="1"/>
</dbReference>
<dbReference type="PANTHER" id="PTHR13318:SF105">
    <property type="entry name" value="F-BOX_LRR-REPEAT PROTEIN 3"/>
    <property type="match status" value="1"/>
</dbReference>
<evidence type="ECO:0000313" key="2">
    <source>
        <dbReference type="EMBL" id="CAG1851115.1"/>
    </source>
</evidence>
<dbReference type="SMART" id="SM00367">
    <property type="entry name" value="LRR_CC"/>
    <property type="match status" value="17"/>
</dbReference>
<dbReference type="Pfam" id="PF18511">
    <property type="entry name" value="F-box_5"/>
    <property type="match status" value="1"/>
</dbReference>
<sequence>MKGCDLVNTFLPDELIMEIFRHVEAKSDRDACSLVCRKWRRLERACRRTIRIGASGTADQLVDLVVRRFTGLRNVYIDERLPVTTVQPQRSPPSKRKRHTLPKPNHATEEIYVENELERFCLSDAGLALLAKSCKGLEKLSFIWCSSITSLGLTTVAENCKFLKSVDLQGCYVGDKGLIALGQNCKQLEDLNLRFCEGLTDTGLVGFAQSHGSSLKSLGIAACAWISDVSLQAVASHCKFLENLSLDSELMRNTGVISVAQGCRSLKALKLQCVNISDESLQAVGSYCSLLEQLALYSFQRFTDRQLSLLPHLPTYLYAIGNGCKKLRDLTLSDCYLLSDQSLEAIARGCTKLTNLEINGCHNIGTSGLEYIGRLCLGLVELSLLYCPRMGNSALREVGKGCSLLKALHLVDCSSINDDGISAIAQGCRSLRKLHVRRCYEVGDKGIISVGENCKLLADLSLRFCDRVGDAALVAVAQGCSLKHLNVSGCHLITDTGLTAIARGCPDLVNLDISVLQSIGDMALAELGHGCPLLKEIVLSHCRQITDVGLAHLVTGCSRLETCHMVYCPLVTGAGVATVVSSCANIKKVLVERWKVSQRTLRRAYSVLSFLCVEL</sequence>